<accession>N6UFJ4</accession>
<dbReference type="EMBL" id="AGWA01000007">
    <property type="protein sequence ID" value="ENN91309.1"/>
    <property type="molecule type" value="Genomic_DNA"/>
</dbReference>
<evidence type="ECO:0000313" key="2">
    <source>
        <dbReference type="EMBL" id="ENN91309.1"/>
    </source>
</evidence>
<dbReference type="InterPro" id="IPR012332">
    <property type="entry name" value="Autotransporter_pectin_lyase_C"/>
</dbReference>
<reference evidence="2 3" key="1">
    <citation type="journal article" date="2013" name="PLoS Genet.">
        <title>A gene transfer agent and a dynamic repertoire of secretion systems hold the keys to the explosive radiation of the emerging pathogen Bartonella.</title>
        <authorList>
            <person name="Guy L."/>
            <person name="Nystedt B."/>
            <person name="Toft C."/>
            <person name="Zaremba-Niedzwiedzka K."/>
            <person name="Berglund E.C."/>
            <person name="Granberg F."/>
            <person name="Naslund K."/>
            <person name="Eriksson A.S."/>
            <person name="Andersson S.G."/>
        </authorList>
    </citation>
    <scope>NUCLEOTIDE SEQUENCE [LARGE SCALE GENOMIC DNA]</scope>
    <source>
        <strain evidence="2 3">91-4</strain>
    </source>
</reference>
<keyword evidence="3" id="KW-1185">Reference proteome</keyword>
<feature type="signal peptide" evidence="1">
    <location>
        <begin position="1"/>
        <end position="39"/>
    </location>
</feature>
<dbReference type="Gene3D" id="2.160.20.20">
    <property type="match status" value="1"/>
</dbReference>
<keyword evidence="1" id="KW-0732">Signal</keyword>
<name>N6UFJ4_9HYPH</name>
<evidence type="ECO:0000256" key="1">
    <source>
        <dbReference type="SAM" id="SignalP"/>
    </source>
</evidence>
<dbReference type="AlphaFoldDB" id="N6UFJ4"/>
<dbReference type="PATRIC" id="fig|1094491.5.peg.1089"/>
<dbReference type="HOGENOM" id="CLU_048391_0_0_5"/>
<protein>
    <recommendedName>
        <fullName evidence="4">Right handed beta helix domain-containing protein</fullName>
    </recommendedName>
</protein>
<evidence type="ECO:0000313" key="3">
    <source>
        <dbReference type="Proteomes" id="UP000014038"/>
    </source>
</evidence>
<dbReference type="Proteomes" id="UP000014038">
    <property type="component" value="Chromosome"/>
</dbReference>
<proteinExistence type="predicted"/>
<evidence type="ECO:0008006" key="4">
    <source>
        <dbReference type="Google" id="ProtNLM"/>
    </source>
</evidence>
<sequence length="532" mass="53664">MWVMVMRCVFKHHVYLCVVSTALMAGLSLITSHTSKAYAKDQNCGSSGGGVVKTIQHNDQPIVCSSGETRILSSTRGGKEININMDTGPGEAAGAAVTVKDGANITILKKITVTGSGGKGSDQKPVIKVLNKGQLTLDEDVDVGGATGMQKAIVVDGSESSVTLKGKLTGFERVQVKNGGAVTLLKDGVKGIEGMKVKINDGGMVNMMGDVAFNSVGGAGIQITGDGAGKATVMGVGRTMTVNGSGSGIQMEGSGNADVMRLKIKGSGGTGVRVQNETGTMTLMGVEIEGFKMGVNAQSGTVKINGESTITVKDGGTGISMSGSGATVKMMEGKIMGSGGNFGVQMMGGTGTVELTSVGIEGVKKGVDMQAGTLDMIKGSINFTGGRGNYGVQVMGTGTANLTKVTITGEGSGKGEGKGVIMGSTGEMTMTNVNISKVKVGVDVTGGTLKMMGGTVTFTGGSGNYGVHVQNGVKMANLTDVTITGKGGQGTGVYVEGTGSASMMGGKISNVESGVYATGMGNFENGWDDDYV</sequence>
<dbReference type="eggNOG" id="ENOG503144A">
    <property type="taxonomic scope" value="Bacteria"/>
</dbReference>
<organism evidence="2 3">
    <name type="scientific">Bartonella bovis 91-4</name>
    <dbReference type="NCBI Taxonomy" id="1094491"/>
    <lineage>
        <taxon>Bacteria</taxon>
        <taxon>Pseudomonadati</taxon>
        <taxon>Pseudomonadota</taxon>
        <taxon>Alphaproteobacteria</taxon>
        <taxon>Hyphomicrobiales</taxon>
        <taxon>Bartonellaceae</taxon>
        <taxon>Bartonella</taxon>
    </lineage>
</organism>
<comment type="caution">
    <text evidence="2">The sequence shown here is derived from an EMBL/GenBank/DDBJ whole genome shotgun (WGS) entry which is preliminary data.</text>
</comment>
<gene>
    <name evidence="2" type="ORF">BBbe_10070</name>
</gene>
<feature type="chain" id="PRO_5004125772" description="Right handed beta helix domain-containing protein" evidence="1">
    <location>
        <begin position="40"/>
        <end position="532"/>
    </location>
</feature>